<feature type="region of interest" description="Disordered" evidence="1">
    <location>
        <begin position="112"/>
        <end position="143"/>
    </location>
</feature>
<dbReference type="Proteomes" id="UP001218218">
    <property type="component" value="Unassembled WGS sequence"/>
</dbReference>
<evidence type="ECO:0000313" key="2">
    <source>
        <dbReference type="EMBL" id="KAJ7318699.1"/>
    </source>
</evidence>
<organism evidence="2 3">
    <name type="scientific">Mycena albidolilacea</name>
    <dbReference type="NCBI Taxonomy" id="1033008"/>
    <lineage>
        <taxon>Eukaryota</taxon>
        <taxon>Fungi</taxon>
        <taxon>Dikarya</taxon>
        <taxon>Basidiomycota</taxon>
        <taxon>Agaricomycotina</taxon>
        <taxon>Agaricomycetes</taxon>
        <taxon>Agaricomycetidae</taxon>
        <taxon>Agaricales</taxon>
        <taxon>Marasmiineae</taxon>
        <taxon>Mycenaceae</taxon>
        <taxon>Mycena</taxon>
    </lineage>
</organism>
<feature type="compositionally biased region" description="Basic residues" evidence="1">
    <location>
        <begin position="124"/>
        <end position="139"/>
    </location>
</feature>
<comment type="caution">
    <text evidence="2">The sequence shown here is derived from an EMBL/GenBank/DDBJ whole genome shotgun (WGS) entry which is preliminary data.</text>
</comment>
<sequence length="172" mass="19076">MPSNGLALDLALRRVVEHGTPIDGGRRSAGAGNGSTSSEDAGEVTEDEVLFSTVRSTSIGSTPHPSQRSRPRRPCSRTSRLPSDTQPPASARVLKIQLPGIWDQPQLIRRVGVDHAEGRPSPPLRRRRRRSCRPRRTSSRRCSPWRSCAHRTLTARTSRGGRRSTSTRWIWG</sequence>
<name>A0AAD6ZDM7_9AGAR</name>
<feature type="region of interest" description="Disordered" evidence="1">
    <location>
        <begin position="19"/>
        <end position="91"/>
    </location>
</feature>
<evidence type="ECO:0000313" key="3">
    <source>
        <dbReference type="Proteomes" id="UP001218218"/>
    </source>
</evidence>
<gene>
    <name evidence="2" type="ORF">DFH08DRAFT_396022</name>
</gene>
<feature type="compositionally biased region" description="Acidic residues" evidence="1">
    <location>
        <begin position="40"/>
        <end position="49"/>
    </location>
</feature>
<proteinExistence type="predicted"/>
<dbReference type="AlphaFoldDB" id="A0AAD6ZDM7"/>
<protein>
    <submittedName>
        <fullName evidence="2">Uncharacterized protein</fullName>
    </submittedName>
</protein>
<reference evidence="2" key="1">
    <citation type="submission" date="2023-03" db="EMBL/GenBank/DDBJ databases">
        <title>Massive genome expansion in bonnet fungi (Mycena s.s.) driven by repeated elements and novel gene families across ecological guilds.</title>
        <authorList>
            <consortium name="Lawrence Berkeley National Laboratory"/>
            <person name="Harder C.B."/>
            <person name="Miyauchi S."/>
            <person name="Viragh M."/>
            <person name="Kuo A."/>
            <person name="Thoen E."/>
            <person name="Andreopoulos B."/>
            <person name="Lu D."/>
            <person name="Skrede I."/>
            <person name="Drula E."/>
            <person name="Henrissat B."/>
            <person name="Morin E."/>
            <person name="Kohler A."/>
            <person name="Barry K."/>
            <person name="LaButti K."/>
            <person name="Morin E."/>
            <person name="Salamov A."/>
            <person name="Lipzen A."/>
            <person name="Mereny Z."/>
            <person name="Hegedus B."/>
            <person name="Baldrian P."/>
            <person name="Stursova M."/>
            <person name="Weitz H."/>
            <person name="Taylor A."/>
            <person name="Grigoriev I.V."/>
            <person name="Nagy L.G."/>
            <person name="Martin F."/>
            <person name="Kauserud H."/>
        </authorList>
    </citation>
    <scope>NUCLEOTIDE SEQUENCE</scope>
    <source>
        <strain evidence="2">CBHHK002</strain>
    </source>
</reference>
<feature type="compositionally biased region" description="Low complexity" evidence="1">
    <location>
        <begin position="28"/>
        <end position="38"/>
    </location>
</feature>
<evidence type="ECO:0000256" key="1">
    <source>
        <dbReference type="SAM" id="MobiDB-lite"/>
    </source>
</evidence>
<dbReference type="EMBL" id="JARIHO010000056">
    <property type="protein sequence ID" value="KAJ7318699.1"/>
    <property type="molecule type" value="Genomic_DNA"/>
</dbReference>
<accession>A0AAD6ZDM7</accession>
<keyword evidence="3" id="KW-1185">Reference proteome</keyword>